<dbReference type="AlphaFoldDB" id="A0A926VBF7"/>
<dbReference type="InterPro" id="IPR025478">
    <property type="entry name" value="COP23"/>
</dbReference>
<reference evidence="1" key="1">
    <citation type="journal article" date="2015" name="ISME J.">
        <title>Draft Genome Sequence of Streptomyces incarnatus NRRL8089, which Produces the Nucleoside Antibiotic Sinefungin.</title>
        <authorList>
            <person name="Oshima K."/>
            <person name="Hattori M."/>
            <person name="Shimizu H."/>
            <person name="Fukuda K."/>
            <person name="Nemoto M."/>
            <person name="Inagaki K."/>
            <person name="Tamura T."/>
        </authorList>
    </citation>
    <scope>NUCLEOTIDE SEQUENCE</scope>
    <source>
        <strain evidence="1">FACHB-1375</strain>
    </source>
</reference>
<organism evidence="1 2">
    <name type="scientific">Aerosakkonema funiforme FACHB-1375</name>
    <dbReference type="NCBI Taxonomy" id="2949571"/>
    <lineage>
        <taxon>Bacteria</taxon>
        <taxon>Bacillati</taxon>
        <taxon>Cyanobacteriota</taxon>
        <taxon>Cyanophyceae</taxon>
        <taxon>Oscillatoriophycideae</taxon>
        <taxon>Aerosakkonematales</taxon>
        <taxon>Aerosakkonemataceae</taxon>
        <taxon>Aerosakkonema</taxon>
    </lineage>
</organism>
<dbReference type="Pfam" id="PF14218">
    <property type="entry name" value="COP23"/>
    <property type="match status" value="1"/>
</dbReference>
<reference evidence="1" key="2">
    <citation type="submission" date="2020-08" db="EMBL/GenBank/DDBJ databases">
        <authorList>
            <person name="Chen M."/>
            <person name="Teng W."/>
            <person name="Zhao L."/>
            <person name="Hu C."/>
            <person name="Zhou Y."/>
            <person name="Han B."/>
            <person name="Song L."/>
            <person name="Shu W."/>
        </authorList>
    </citation>
    <scope>NUCLEOTIDE SEQUENCE</scope>
    <source>
        <strain evidence="1">FACHB-1375</strain>
    </source>
</reference>
<protein>
    <submittedName>
        <fullName evidence="1">Uncharacterized protein</fullName>
    </submittedName>
</protein>
<comment type="caution">
    <text evidence="1">The sequence shown here is derived from an EMBL/GenBank/DDBJ whole genome shotgun (WGS) entry which is preliminary data.</text>
</comment>
<dbReference type="EMBL" id="JACJPW010000011">
    <property type="protein sequence ID" value="MBD2180733.1"/>
    <property type="molecule type" value="Genomic_DNA"/>
</dbReference>
<dbReference type="Proteomes" id="UP000641646">
    <property type="component" value="Unassembled WGS sequence"/>
</dbReference>
<evidence type="ECO:0000313" key="2">
    <source>
        <dbReference type="Proteomes" id="UP000641646"/>
    </source>
</evidence>
<proteinExistence type="predicted"/>
<name>A0A926VBF7_9CYAN</name>
<gene>
    <name evidence="1" type="ORF">H6G03_06390</name>
</gene>
<dbReference type="RefSeq" id="WP_190463237.1">
    <property type="nucleotide sequence ID" value="NZ_JACJPW010000011.1"/>
</dbReference>
<evidence type="ECO:0000313" key="1">
    <source>
        <dbReference type="EMBL" id="MBD2180733.1"/>
    </source>
</evidence>
<sequence>MRLINRVKALIVSVLIGGSFAGFTLSPAIAQKTVNFTCETIGGTPVTFARINQGESRQFIRWTSPFGSAVGYTPQTRCAEVTGRLNTSFSQGGQYITHGRMNNQNVICFTNYKGNGCNQLFYTLKPEDDPKAVLEDLFALNNNNFAGRPRREAPCSTYVNINDILAGKRVVAEEVCAR</sequence>
<keyword evidence="2" id="KW-1185">Reference proteome</keyword>
<accession>A0A926VBF7</accession>